<accession>A0A0M9VMT9</accession>
<dbReference type="OrthoDB" id="1306014at2759"/>
<evidence type="ECO:0000256" key="7">
    <source>
        <dbReference type="SAM" id="MobiDB-lite"/>
    </source>
</evidence>
<feature type="region of interest" description="Disordered" evidence="7">
    <location>
        <begin position="142"/>
        <end position="249"/>
    </location>
</feature>
<feature type="compositionally biased region" description="Low complexity" evidence="7">
    <location>
        <begin position="211"/>
        <end position="240"/>
    </location>
</feature>
<dbReference type="AlphaFoldDB" id="A0A0M9VMT9"/>
<dbReference type="SMART" id="SM00355">
    <property type="entry name" value="ZnF_C2H2"/>
    <property type="match status" value="2"/>
</dbReference>
<dbReference type="GeneID" id="28726733"/>
<keyword evidence="4" id="KW-0862">Zinc</keyword>
<comment type="subcellular location">
    <subcellularLocation>
        <location evidence="1">Nucleus</location>
    </subcellularLocation>
</comment>
<protein>
    <submittedName>
        <fullName evidence="9">Zinc finger protein</fullName>
    </submittedName>
</protein>
<evidence type="ECO:0000313" key="9">
    <source>
        <dbReference type="EMBL" id="KOS12612.1"/>
    </source>
</evidence>
<dbReference type="InterPro" id="IPR036236">
    <property type="entry name" value="Znf_C2H2_sf"/>
</dbReference>
<dbReference type="Proteomes" id="UP000037751">
    <property type="component" value="Unassembled WGS sequence"/>
</dbReference>
<dbReference type="CDD" id="cd20908">
    <property type="entry name" value="SUF4-like"/>
    <property type="match status" value="1"/>
</dbReference>
<dbReference type="InterPro" id="IPR013087">
    <property type="entry name" value="Znf_C2H2_type"/>
</dbReference>
<dbReference type="RefSeq" id="XP_017990244.1">
    <property type="nucleotide sequence ID" value="XM_018134858.1"/>
</dbReference>
<dbReference type="PANTHER" id="PTHR23215">
    <property type="entry name" value="ZINC FINGER PROTEIN 207"/>
    <property type="match status" value="1"/>
</dbReference>
<gene>
    <name evidence="9" type="ORF">Malapachy_0334</name>
</gene>
<name>A0A0M9VMT9_9BASI</name>
<dbReference type="PANTHER" id="PTHR23215:SF0">
    <property type="entry name" value="BUB3-INTERACTING AND GLEBS MOTIF-CONTAINING PROTEIN ZNF207"/>
    <property type="match status" value="1"/>
</dbReference>
<evidence type="ECO:0000259" key="8">
    <source>
        <dbReference type="PROSITE" id="PS50157"/>
    </source>
</evidence>
<dbReference type="EMBL" id="LGAV01000010">
    <property type="protein sequence ID" value="KOS12612.1"/>
    <property type="molecule type" value="Genomic_DNA"/>
</dbReference>
<keyword evidence="3 6" id="KW-0863">Zinc-finger</keyword>
<sequence>MAKKKRAPQLDAWCWYCDREFEDEKVLIQHQKAKHFKCPHCPRRLNTAGGLAVHLGQVHKAEPGRLENTLPGRDSFEIEIYGMVGVPDSDLIAWQVRRSGDRAAQEGAQVRGPPMPKRPRIEKVALTADQLRAQLEAHKALMSGAASTSAPPHLTQPPIPATTESTTQSPIYHTPPTRTQEAASVVPASQPASTTSKEPPSMPPGPPPLPSVSMSGQRSPAAAASPTVASTPAPPTAVASENDRMMHPHRRAIEQGLKSRLVYTDTQFSPEEKMAGMPRYAYVPSA</sequence>
<dbReference type="GO" id="GO:0008270">
    <property type="term" value="F:zinc ion binding"/>
    <property type="evidence" value="ECO:0007669"/>
    <property type="project" value="UniProtKB-KW"/>
</dbReference>
<dbReference type="PROSITE" id="PS50157">
    <property type="entry name" value="ZINC_FINGER_C2H2_2"/>
    <property type="match status" value="1"/>
</dbReference>
<keyword evidence="2" id="KW-0479">Metal-binding</keyword>
<evidence type="ECO:0000256" key="3">
    <source>
        <dbReference type="ARBA" id="ARBA00022771"/>
    </source>
</evidence>
<evidence type="ECO:0000313" key="10">
    <source>
        <dbReference type="Proteomes" id="UP000037751"/>
    </source>
</evidence>
<feature type="compositionally biased region" description="Polar residues" evidence="7">
    <location>
        <begin position="162"/>
        <end position="181"/>
    </location>
</feature>
<evidence type="ECO:0000256" key="1">
    <source>
        <dbReference type="ARBA" id="ARBA00004123"/>
    </source>
</evidence>
<feature type="compositionally biased region" description="Low complexity" evidence="7">
    <location>
        <begin position="182"/>
        <end position="193"/>
    </location>
</feature>
<keyword evidence="10" id="KW-1185">Reference proteome</keyword>
<evidence type="ECO:0000256" key="4">
    <source>
        <dbReference type="ARBA" id="ARBA00022833"/>
    </source>
</evidence>
<dbReference type="VEuPathDB" id="FungiDB:Malapachy_0334"/>
<feature type="compositionally biased region" description="Pro residues" evidence="7">
    <location>
        <begin position="200"/>
        <end position="210"/>
    </location>
</feature>
<feature type="domain" description="C2H2-type" evidence="8">
    <location>
        <begin position="36"/>
        <end position="64"/>
    </location>
</feature>
<keyword evidence="5" id="KW-0539">Nucleus</keyword>
<dbReference type="STRING" id="77020.A0A0M9VMT9"/>
<reference evidence="9 10" key="1">
    <citation type="submission" date="2015-07" db="EMBL/GenBank/DDBJ databases">
        <title>Draft Genome Sequence of Malassezia furfur CBS1878 and Malassezia pachydermatis CBS1879.</title>
        <authorList>
            <person name="Triana S."/>
            <person name="Ohm R."/>
            <person name="Gonzalez A."/>
            <person name="DeCock H."/>
            <person name="Restrepo S."/>
            <person name="Celis A."/>
        </authorList>
    </citation>
    <scope>NUCLEOTIDE SEQUENCE [LARGE SCALE GENOMIC DNA]</scope>
    <source>
        <strain evidence="9 10">CBS 1879</strain>
    </source>
</reference>
<evidence type="ECO:0000256" key="5">
    <source>
        <dbReference type="ARBA" id="ARBA00023242"/>
    </source>
</evidence>
<evidence type="ECO:0000256" key="2">
    <source>
        <dbReference type="ARBA" id="ARBA00022723"/>
    </source>
</evidence>
<proteinExistence type="predicted"/>
<evidence type="ECO:0000256" key="6">
    <source>
        <dbReference type="PROSITE-ProRule" id="PRU00042"/>
    </source>
</evidence>
<dbReference type="PROSITE" id="PS00028">
    <property type="entry name" value="ZINC_FINGER_C2H2_1"/>
    <property type="match status" value="1"/>
</dbReference>
<dbReference type="Gene3D" id="3.30.160.60">
    <property type="entry name" value="Classic Zinc Finger"/>
    <property type="match status" value="1"/>
</dbReference>
<dbReference type="GO" id="GO:0005634">
    <property type="term" value="C:nucleus"/>
    <property type="evidence" value="ECO:0007669"/>
    <property type="project" value="UniProtKB-SubCell"/>
</dbReference>
<organism evidence="9 10">
    <name type="scientific">Malassezia pachydermatis</name>
    <dbReference type="NCBI Taxonomy" id="77020"/>
    <lineage>
        <taxon>Eukaryota</taxon>
        <taxon>Fungi</taxon>
        <taxon>Dikarya</taxon>
        <taxon>Basidiomycota</taxon>
        <taxon>Ustilaginomycotina</taxon>
        <taxon>Malasseziomycetes</taxon>
        <taxon>Malasseziales</taxon>
        <taxon>Malasseziaceae</taxon>
        <taxon>Malassezia</taxon>
    </lineage>
</organism>
<dbReference type="SUPFAM" id="SSF57667">
    <property type="entry name" value="beta-beta-alpha zinc fingers"/>
    <property type="match status" value="1"/>
</dbReference>
<comment type="caution">
    <text evidence="9">The sequence shown here is derived from an EMBL/GenBank/DDBJ whole genome shotgun (WGS) entry which is preliminary data.</text>
</comment>